<sequence length="372" mass="37138">MKLNRSGAAISLLAAGALLLSACGSDNNVAPSASSGGSAVAPAASVTCDGKDNLAAEGSSAQQNAMASFVAAYQAACPGKNLAYTASGSGTGRKQFIAGLVDFAGSDSAIKTEEATKAATRCGGGEAWNIPMVIGPIALAYNLPGVDKLVLNADVTAAIFNGGITTWDDAKIKALNPDAKLPSTAVAPQYRSDSSGTTDNFQTYLGTASPTVWTQGAGSDFKGGAGQGSKGSSGVAQAVGATEGSIAYIEESFATQGKLSVARVDNGSGPVELTTDNVAKTINAAKFKDDTNNLVINLTSVFGSKEAGSYPIVLATYEIVCSTGYSADVSGAVKAFLSVAANQGQAGLADSGYVPLPDAFKARVTTAIDAIA</sequence>
<dbReference type="PANTHER" id="PTHR42996:SF1">
    <property type="entry name" value="PHOSPHATE-BINDING PROTEIN PSTS"/>
    <property type="match status" value="1"/>
</dbReference>
<dbReference type="CDD" id="cd13565">
    <property type="entry name" value="PBP2_PstS"/>
    <property type="match status" value="1"/>
</dbReference>
<dbReference type="PANTHER" id="PTHR42996">
    <property type="entry name" value="PHOSPHATE-BINDING PROTEIN PSTS"/>
    <property type="match status" value="1"/>
</dbReference>
<dbReference type="InterPro" id="IPR024370">
    <property type="entry name" value="PBP_domain"/>
</dbReference>
<evidence type="ECO:0000256" key="3">
    <source>
        <dbReference type="ARBA" id="ARBA00022592"/>
    </source>
</evidence>
<dbReference type="SUPFAM" id="SSF53850">
    <property type="entry name" value="Periplasmic binding protein-like II"/>
    <property type="match status" value="1"/>
</dbReference>
<dbReference type="InterPro" id="IPR005673">
    <property type="entry name" value="ABC_phos-bd_PstS"/>
</dbReference>
<feature type="chain" id="PRO_5047430198" description="Phosphate-binding protein" evidence="5">
    <location>
        <begin position="23"/>
        <end position="372"/>
    </location>
</feature>
<dbReference type="Gene3D" id="3.40.190.10">
    <property type="entry name" value="Periplasmic binding protein-like II"/>
    <property type="match status" value="2"/>
</dbReference>
<evidence type="ECO:0000256" key="1">
    <source>
        <dbReference type="ARBA" id="ARBA00008725"/>
    </source>
</evidence>
<dbReference type="RefSeq" id="WP_265383192.1">
    <property type="nucleotide sequence ID" value="NZ_CP110615.1"/>
</dbReference>
<dbReference type="InterPro" id="IPR050962">
    <property type="entry name" value="Phosphate-bind_PstS"/>
</dbReference>
<evidence type="ECO:0000256" key="5">
    <source>
        <dbReference type="SAM" id="SignalP"/>
    </source>
</evidence>
<evidence type="ECO:0000313" key="7">
    <source>
        <dbReference type="EMBL" id="UZJ25086.1"/>
    </source>
</evidence>
<proteinExistence type="inferred from homology"/>
<evidence type="ECO:0000313" key="8">
    <source>
        <dbReference type="Proteomes" id="UP001164965"/>
    </source>
</evidence>
<dbReference type="PIRSF" id="PIRSF002756">
    <property type="entry name" value="PstS"/>
    <property type="match status" value="1"/>
</dbReference>
<feature type="domain" description="PBP" evidence="6">
    <location>
        <begin position="51"/>
        <end position="339"/>
    </location>
</feature>
<dbReference type="Proteomes" id="UP001164965">
    <property type="component" value="Chromosome"/>
</dbReference>
<dbReference type="NCBIfam" id="TIGR00975">
    <property type="entry name" value="3a0107s03"/>
    <property type="match status" value="1"/>
</dbReference>
<evidence type="ECO:0000259" key="6">
    <source>
        <dbReference type="Pfam" id="PF12849"/>
    </source>
</evidence>
<dbReference type="PROSITE" id="PS51257">
    <property type="entry name" value="PROKAR_LIPOPROTEIN"/>
    <property type="match status" value="1"/>
</dbReference>
<evidence type="ECO:0000256" key="4">
    <source>
        <dbReference type="PIRNR" id="PIRNR002756"/>
    </source>
</evidence>
<evidence type="ECO:0000256" key="2">
    <source>
        <dbReference type="ARBA" id="ARBA00022448"/>
    </source>
</evidence>
<dbReference type="Pfam" id="PF12849">
    <property type="entry name" value="PBP_like_2"/>
    <property type="match status" value="1"/>
</dbReference>
<gene>
    <name evidence="7" type="primary">pstS</name>
    <name evidence="7" type="ORF">RHODO2019_00805</name>
</gene>
<feature type="signal peptide" evidence="5">
    <location>
        <begin position="1"/>
        <end position="22"/>
    </location>
</feature>
<keyword evidence="3 4" id="KW-0592">Phosphate transport</keyword>
<protein>
    <recommendedName>
        <fullName evidence="4">Phosphate-binding protein</fullName>
    </recommendedName>
</protein>
<reference evidence="7" key="1">
    <citation type="submission" date="2022-10" db="EMBL/GenBank/DDBJ databases">
        <title>Rhodococcus sp.75.</title>
        <authorList>
            <person name="Sun M."/>
        </authorList>
    </citation>
    <scope>NUCLEOTIDE SEQUENCE</scope>
    <source>
        <strain evidence="7">75</strain>
    </source>
</reference>
<organism evidence="7 8">
    <name type="scientific">Rhodococcus antarcticus</name>
    <dbReference type="NCBI Taxonomy" id="2987751"/>
    <lineage>
        <taxon>Bacteria</taxon>
        <taxon>Bacillati</taxon>
        <taxon>Actinomycetota</taxon>
        <taxon>Actinomycetes</taxon>
        <taxon>Mycobacteriales</taxon>
        <taxon>Nocardiaceae</taxon>
        <taxon>Rhodococcus</taxon>
    </lineage>
</organism>
<keyword evidence="8" id="KW-1185">Reference proteome</keyword>
<keyword evidence="2 4" id="KW-0813">Transport</keyword>
<keyword evidence="5" id="KW-0732">Signal</keyword>
<name>A0ABY6P158_9NOCA</name>
<comment type="similarity">
    <text evidence="1 4">Belongs to the PstS family.</text>
</comment>
<accession>A0ABY6P158</accession>
<dbReference type="EMBL" id="CP110615">
    <property type="protein sequence ID" value="UZJ25086.1"/>
    <property type="molecule type" value="Genomic_DNA"/>
</dbReference>